<dbReference type="AlphaFoldDB" id="A0AA95H5P5"/>
<name>A0AA95H5P5_9GAMM</name>
<dbReference type="KEGG" id="tdu:QJT80_02760"/>
<accession>A0AA95H5P5</accession>
<evidence type="ECO:0000313" key="1">
    <source>
        <dbReference type="EMBL" id="WGZ91402.1"/>
    </source>
</evidence>
<sequence>MQLQIQINDTTRDIDVPDFILAEADDYFALLDRDMDKGYQMSRKWVDRPDSEQRCQIVADKLLTALSNGNQQSGLLLAAYILKRMPQVRVIRMNVEGDMTEHDLSAF</sequence>
<reference evidence="1" key="2">
    <citation type="submission" date="2023-04" db="EMBL/GenBank/DDBJ databases">
        <authorList>
            <person name="Beletskiy A.V."/>
            <person name="Mardanov A.V."/>
            <person name="Ravin N.V."/>
        </authorList>
    </citation>
    <scope>NUCLEOTIDE SEQUENCE</scope>
    <source>
        <strain evidence="1">GKL-01</strain>
    </source>
</reference>
<dbReference type="Proteomes" id="UP001300672">
    <property type="component" value="Chromosome"/>
</dbReference>
<gene>
    <name evidence="1" type="ORF">QJT80_02760</name>
</gene>
<organism evidence="1">
    <name type="scientific">Candidatus Thiocaldithrix dubininis</name>
    <dbReference type="NCBI Taxonomy" id="3080823"/>
    <lineage>
        <taxon>Bacteria</taxon>
        <taxon>Pseudomonadati</taxon>
        <taxon>Pseudomonadota</taxon>
        <taxon>Gammaproteobacteria</taxon>
        <taxon>Thiotrichales</taxon>
        <taxon>Thiotrichaceae</taxon>
        <taxon>Candidatus Thiocaldithrix</taxon>
    </lineage>
</organism>
<proteinExistence type="predicted"/>
<dbReference type="EMBL" id="CP124755">
    <property type="protein sequence ID" value="WGZ91402.1"/>
    <property type="molecule type" value="Genomic_DNA"/>
</dbReference>
<reference evidence="1" key="1">
    <citation type="journal article" date="2023" name="Int. J. Mol. Sci.">
        <title>Metagenomics Revealed a New Genus 'Candidatus Thiocaldithrix dubininis' gen. nov., sp. nov. and a New Species 'Candidatus Thiothrix putei' sp. nov. in the Family Thiotrichaceae, Some Members of Which Have Traits of Both Na+- and H+-Motive Energetics.</title>
        <authorList>
            <person name="Ravin N.V."/>
            <person name="Muntyan M.S."/>
            <person name="Smolyakov D.D."/>
            <person name="Rudenko T.S."/>
            <person name="Beletsky A.V."/>
            <person name="Mardanov A.V."/>
            <person name="Grabovich M.Y."/>
        </authorList>
    </citation>
    <scope>NUCLEOTIDE SEQUENCE</scope>
    <source>
        <strain evidence="1">GKL-01</strain>
    </source>
</reference>
<protein>
    <submittedName>
        <fullName evidence="1">Uncharacterized protein</fullName>
    </submittedName>
</protein>